<evidence type="ECO:0000313" key="3">
    <source>
        <dbReference type="Proteomes" id="UP000547209"/>
    </source>
</evidence>
<dbReference type="InterPro" id="IPR006119">
    <property type="entry name" value="Resolv_N"/>
</dbReference>
<dbReference type="RefSeq" id="WP_185141556.1">
    <property type="nucleotide sequence ID" value="NZ_JACJVP010000006.1"/>
</dbReference>
<evidence type="ECO:0000313" key="2">
    <source>
        <dbReference type="EMBL" id="MBB6670129.1"/>
    </source>
</evidence>
<dbReference type="GO" id="GO:0000150">
    <property type="term" value="F:DNA strand exchange activity"/>
    <property type="evidence" value="ECO:0007669"/>
    <property type="project" value="InterPro"/>
</dbReference>
<evidence type="ECO:0000259" key="1">
    <source>
        <dbReference type="Pfam" id="PF00239"/>
    </source>
</evidence>
<comment type="caution">
    <text evidence="2">The sequence shown here is derived from an EMBL/GenBank/DDBJ whole genome shotgun (WGS) entry which is preliminary data.</text>
</comment>
<dbReference type="EMBL" id="JACJVP010000006">
    <property type="protein sequence ID" value="MBB6670129.1"/>
    <property type="molecule type" value="Genomic_DNA"/>
</dbReference>
<keyword evidence="3" id="KW-1185">Reference proteome</keyword>
<gene>
    <name evidence="2" type="ORF">H7C19_05455</name>
</gene>
<accession>A0A7X0RPY6</accession>
<reference evidence="2 3" key="1">
    <citation type="submission" date="2020-08" db="EMBL/GenBank/DDBJ databases">
        <title>Cohnella phylogeny.</title>
        <authorList>
            <person name="Dunlap C."/>
        </authorList>
    </citation>
    <scope>NUCLEOTIDE SEQUENCE [LARGE SCALE GENOMIC DNA]</scope>
    <source>
        <strain evidence="2 3">DSM 28246</strain>
    </source>
</reference>
<dbReference type="Gene3D" id="3.40.50.1390">
    <property type="entry name" value="Resolvase, N-terminal catalytic domain"/>
    <property type="match status" value="1"/>
</dbReference>
<dbReference type="SUPFAM" id="SSF53041">
    <property type="entry name" value="Resolvase-like"/>
    <property type="match status" value="1"/>
</dbReference>
<dbReference type="Pfam" id="PF00239">
    <property type="entry name" value="Resolvase"/>
    <property type="match status" value="1"/>
</dbReference>
<dbReference type="Proteomes" id="UP000547209">
    <property type="component" value="Unassembled WGS sequence"/>
</dbReference>
<dbReference type="GO" id="GO:0003677">
    <property type="term" value="F:DNA binding"/>
    <property type="evidence" value="ECO:0007669"/>
    <property type="project" value="InterPro"/>
</dbReference>
<sequence length="113" mass="13094">MYSNKMMFSTVINKEEVIYGALKPTTVGARRGQLHCPDSLLSQLQILTTKVRRWGTVAEIYVDTSPVSMFNRDRPGLSMLLADMRRERFDAILVTEIWRLFRNAESVILMIRK</sequence>
<proteinExistence type="predicted"/>
<organism evidence="2 3">
    <name type="scientific">Cohnella nanjingensis</name>
    <dbReference type="NCBI Taxonomy" id="1387779"/>
    <lineage>
        <taxon>Bacteria</taxon>
        <taxon>Bacillati</taxon>
        <taxon>Bacillota</taxon>
        <taxon>Bacilli</taxon>
        <taxon>Bacillales</taxon>
        <taxon>Paenibacillaceae</taxon>
        <taxon>Cohnella</taxon>
    </lineage>
</organism>
<protein>
    <submittedName>
        <fullName evidence="2">Recombinase family protein</fullName>
    </submittedName>
</protein>
<name>A0A7X0RPY6_9BACL</name>
<dbReference type="InterPro" id="IPR036162">
    <property type="entry name" value="Resolvase-like_N_sf"/>
</dbReference>
<dbReference type="AlphaFoldDB" id="A0A7X0RPY6"/>
<feature type="domain" description="Resolvase/invertase-type recombinase catalytic" evidence="1">
    <location>
        <begin position="42"/>
        <end position="111"/>
    </location>
</feature>